<protein>
    <recommendedName>
        <fullName evidence="3">HEAT repeat domain-containing protein</fullName>
    </recommendedName>
</protein>
<dbReference type="Proteomes" id="UP001232163">
    <property type="component" value="Unassembled WGS sequence"/>
</dbReference>
<accession>A0ABT9MFK8</accession>
<organism evidence="1 2">
    <name type="scientific">Deinococcus enclensis</name>
    <dbReference type="NCBI Taxonomy" id="1049582"/>
    <lineage>
        <taxon>Bacteria</taxon>
        <taxon>Thermotogati</taxon>
        <taxon>Deinococcota</taxon>
        <taxon>Deinococci</taxon>
        <taxon>Deinococcales</taxon>
        <taxon>Deinococcaceae</taxon>
        <taxon>Deinococcus</taxon>
    </lineage>
</organism>
<evidence type="ECO:0000313" key="1">
    <source>
        <dbReference type="EMBL" id="MDP9765373.1"/>
    </source>
</evidence>
<keyword evidence="2" id="KW-1185">Reference proteome</keyword>
<dbReference type="RefSeq" id="WP_307467313.1">
    <property type="nucleotide sequence ID" value="NZ_JAURUR010000011.1"/>
</dbReference>
<proteinExistence type="predicted"/>
<name>A0ABT9MFK8_9DEIO</name>
<dbReference type="EMBL" id="JAURUR010000011">
    <property type="protein sequence ID" value="MDP9765373.1"/>
    <property type="molecule type" value="Genomic_DNA"/>
</dbReference>
<reference evidence="1 2" key="1">
    <citation type="submission" date="2023-07" db="EMBL/GenBank/DDBJ databases">
        <title>Genomic Encyclopedia of Type Strains, Phase IV (KMG-IV): sequencing the most valuable type-strain genomes for metagenomic binning, comparative biology and taxonomic classification.</title>
        <authorList>
            <person name="Goeker M."/>
        </authorList>
    </citation>
    <scope>NUCLEOTIDE SEQUENCE [LARGE SCALE GENOMIC DNA]</scope>
    <source>
        <strain evidence="1 2">NIO-1023</strain>
    </source>
</reference>
<evidence type="ECO:0000313" key="2">
    <source>
        <dbReference type="Proteomes" id="UP001232163"/>
    </source>
</evidence>
<evidence type="ECO:0008006" key="3">
    <source>
        <dbReference type="Google" id="ProtNLM"/>
    </source>
</evidence>
<sequence length="162" mass="17161">MNPHAKTTVVDALLHRAASCTPEADEALLTLGLLLEHRSAGGDLTALLGPKLSQVRLTAQETDRVVRTLITLAMTPAPRTGVLWALQKSGDRQALPVFAHVLKHTLDDPTRQPLAEQALEGLLSFGDMALPEIRHTAMLGKGTVQAAATDAVGVIADGPVQR</sequence>
<gene>
    <name evidence="1" type="ORF">QO006_002824</name>
</gene>
<comment type="caution">
    <text evidence="1">The sequence shown here is derived from an EMBL/GenBank/DDBJ whole genome shotgun (WGS) entry which is preliminary data.</text>
</comment>